<dbReference type="KEGG" id="ccb:Clocel_2217"/>
<comment type="function">
    <text evidence="9">Probably part of an ABC transporter complex. Responsible for energy coupling to the transport system.</text>
</comment>
<gene>
    <name evidence="12" type="ordered locus">Clocel_2217</name>
</gene>
<keyword evidence="3 10" id="KW-0813">Transport</keyword>
<dbReference type="Proteomes" id="UP000002730">
    <property type="component" value="Chromosome"/>
</dbReference>
<dbReference type="InterPro" id="IPR027417">
    <property type="entry name" value="P-loop_NTPase"/>
</dbReference>
<dbReference type="InterPro" id="IPR050095">
    <property type="entry name" value="ECF_ABC_transporter_ATP-bd"/>
</dbReference>
<reference evidence="12 13" key="1">
    <citation type="submission" date="2010-08" db="EMBL/GenBank/DDBJ databases">
        <title>Complete sequence of Clostridium cellulovorans 743B.</title>
        <authorList>
            <consortium name="US DOE Joint Genome Institute"/>
            <person name="Lucas S."/>
            <person name="Copeland A."/>
            <person name="Lapidus A."/>
            <person name="Cheng J.-F."/>
            <person name="Bruce D."/>
            <person name="Goodwin L."/>
            <person name="Pitluck S."/>
            <person name="Chertkov O."/>
            <person name="Detter J.C."/>
            <person name="Han C."/>
            <person name="Tapia R."/>
            <person name="Land M."/>
            <person name="Hauser L."/>
            <person name="Chang Y.-J."/>
            <person name="Jeffries C."/>
            <person name="Kyrpides N."/>
            <person name="Ivanova N."/>
            <person name="Mikhailova N."/>
            <person name="Hemme C.L."/>
            <person name="Woyke T."/>
        </authorList>
    </citation>
    <scope>NUCLEOTIDE SEQUENCE [LARGE SCALE GENOMIC DNA]</scope>
    <source>
        <strain evidence="13">ATCC 35296 / DSM 3052 / OCM 3 / 743B</strain>
    </source>
</reference>
<dbReference type="InterPro" id="IPR015856">
    <property type="entry name" value="ABC_transpr_CbiO/EcfA_su"/>
</dbReference>
<sequence>MEKLIEIEELEYEYSDGTKALKGIDFCIHRGEKLAILGSNGAGKSSFFLTLNGINKPSKGKVLYKNEPVQYNKRYLQKLRKNVGIVFQDPDNQIFAPTVYTEVAFGPLNLGDTEEEVIKKVDEVLINLNIEKLKEKTPHYLSGGQKKKVTIADVLVMDPELIIFDEPTASLDPCNSKNLYRILEQLHALGKTIILSTHDMDFAYSWADRIVVFHDGRIIGDNNPYKIFNDDNLIEESKLCKPKIFEIYKELSKYNLINETECYPKTLEELKLVISKDK</sequence>
<dbReference type="InterPro" id="IPR003439">
    <property type="entry name" value="ABC_transporter-like_ATP-bd"/>
</dbReference>
<organism evidence="12 13">
    <name type="scientific">Clostridium cellulovorans (strain ATCC 35296 / DSM 3052 / OCM 3 / 743B)</name>
    <dbReference type="NCBI Taxonomy" id="573061"/>
    <lineage>
        <taxon>Bacteria</taxon>
        <taxon>Bacillati</taxon>
        <taxon>Bacillota</taxon>
        <taxon>Clostridia</taxon>
        <taxon>Eubacteriales</taxon>
        <taxon>Clostridiaceae</taxon>
        <taxon>Clostridium</taxon>
    </lineage>
</organism>
<dbReference type="CDD" id="cd03225">
    <property type="entry name" value="ABC_cobalt_CbiO_domain1"/>
    <property type="match status" value="1"/>
</dbReference>
<dbReference type="PROSITE" id="PS00211">
    <property type="entry name" value="ABC_TRANSPORTER_1"/>
    <property type="match status" value="1"/>
</dbReference>
<dbReference type="SMART" id="SM00382">
    <property type="entry name" value="AAA"/>
    <property type="match status" value="1"/>
</dbReference>
<dbReference type="HOGENOM" id="CLU_000604_1_22_9"/>
<evidence type="ECO:0000313" key="12">
    <source>
        <dbReference type="EMBL" id="ADL51957.1"/>
    </source>
</evidence>
<keyword evidence="6 10" id="KW-0067">ATP-binding</keyword>
<dbReference type="GO" id="GO:0016887">
    <property type="term" value="F:ATP hydrolysis activity"/>
    <property type="evidence" value="ECO:0007669"/>
    <property type="project" value="InterPro"/>
</dbReference>
<evidence type="ECO:0000256" key="3">
    <source>
        <dbReference type="ARBA" id="ARBA00022448"/>
    </source>
</evidence>
<dbReference type="GO" id="GO:0042626">
    <property type="term" value="F:ATPase-coupled transmembrane transporter activity"/>
    <property type="evidence" value="ECO:0007669"/>
    <property type="project" value="TreeGrafter"/>
</dbReference>
<evidence type="ECO:0000256" key="2">
    <source>
        <dbReference type="ARBA" id="ARBA00005417"/>
    </source>
</evidence>
<dbReference type="PROSITE" id="PS50893">
    <property type="entry name" value="ABC_TRANSPORTER_2"/>
    <property type="match status" value="1"/>
</dbReference>
<comment type="function">
    <text evidence="10">Part of an ABC transporter complex. Responsible for energy coupling to the transport system.</text>
</comment>
<feature type="domain" description="ABC transporter" evidence="11">
    <location>
        <begin position="5"/>
        <end position="240"/>
    </location>
</feature>
<protein>
    <recommendedName>
        <fullName evidence="10">ABC transporter ATP-binding protein</fullName>
    </recommendedName>
</protein>
<dbReference type="RefSeq" id="WP_010076817.1">
    <property type="nucleotide sequence ID" value="NC_014393.1"/>
</dbReference>
<dbReference type="AlphaFoldDB" id="D9SNZ2"/>
<dbReference type="eggNOG" id="COG1122">
    <property type="taxonomic scope" value="Bacteria"/>
</dbReference>
<evidence type="ECO:0000256" key="5">
    <source>
        <dbReference type="ARBA" id="ARBA00022741"/>
    </source>
</evidence>
<evidence type="ECO:0000256" key="6">
    <source>
        <dbReference type="ARBA" id="ARBA00022840"/>
    </source>
</evidence>
<keyword evidence="7" id="KW-1278">Translocase</keyword>
<dbReference type="STRING" id="573061.Clocel_2217"/>
<dbReference type="OrthoDB" id="9784332at2"/>
<accession>D9SNZ2</accession>
<name>D9SNZ2_CLOC7</name>
<evidence type="ECO:0000256" key="9">
    <source>
        <dbReference type="ARBA" id="ARBA00025157"/>
    </source>
</evidence>
<dbReference type="GO" id="GO:0006824">
    <property type="term" value="P:cobalt ion transport"/>
    <property type="evidence" value="ECO:0007669"/>
    <property type="project" value="InterPro"/>
</dbReference>
<dbReference type="Pfam" id="PF00005">
    <property type="entry name" value="ABC_tran"/>
    <property type="match status" value="1"/>
</dbReference>
<evidence type="ECO:0000256" key="10">
    <source>
        <dbReference type="RuleBase" id="RU364103"/>
    </source>
</evidence>
<evidence type="ECO:0000256" key="8">
    <source>
        <dbReference type="ARBA" id="ARBA00023136"/>
    </source>
</evidence>
<comment type="subcellular location">
    <subcellularLocation>
        <location evidence="1 10">Cell membrane</location>
        <topology evidence="1 10">Peripheral membrane protein</topology>
    </subcellularLocation>
</comment>
<dbReference type="NCBIfam" id="TIGR01166">
    <property type="entry name" value="cbiO"/>
    <property type="match status" value="1"/>
</dbReference>
<dbReference type="InterPro" id="IPR005876">
    <property type="entry name" value="Co_trans_ATP-bd"/>
</dbReference>
<evidence type="ECO:0000256" key="7">
    <source>
        <dbReference type="ARBA" id="ARBA00022967"/>
    </source>
</evidence>
<dbReference type="GO" id="GO:0005524">
    <property type="term" value="F:ATP binding"/>
    <property type="evidence" value="ECO:0007669"/>
    <property type="project" value="UniProtKB-UniRule"/>
</dbReference>
<dbReference type="FunFam" id="3.40.50.300:FF:000224">
    <property type="entry name" value="Energy-coupling factor transporter ATP-binding protein EcfA"/>
    <property type="match status" value="1"/>
</dbReference>
<dbReference type="PANTHER" id="PTHR43553">
    <property type="entry name" value="HEAVY METAL TRANSPORTER"/>
    <property type="match status" value="1"/>
</dbReference>
<proteinExistence type="inferred from homology"/>
<keyword evidence="5 10" id="KW-0547">Nucleotide-binding</keyword>
<keyword evidence="4 10" id="KW-1003">Cell membrane</keyword>
<dbReference type="GO" id="GO:0043190">
    <property type="term" value="C:ATP-binding cassette (ABC) transporter complex"/>
    <property type="evidence" value="ECO:0007669"/>
    <property type="project" value="TreeGrafter"/>
</dbReference>
<dbReference type="PANTHER" id="PTHR43553:SF24">
    <property type="entry name" value="ENERGY-COUPLING FACTOR TRANSPORTER ATP-BINDING PROTEIN ECFA1"/>
    <property type="match status" value="1"/>
</dbReference>
<dbReference type="InterPro" id="IPR003593">
    <property type="entry name" value="AAA+_ATPase"/>
</dbReference>
<evidence type="ECO:0000256" key="1">
    <source>
        <dbReference type="ARBA" id="ARBA00004202"/>
    </source>
</evidence>
<comment type="similarity">
    <text evidence="2 10">Belongs to the ABC transporter superfamily.</text>
</comment>
<keyword evidence="8 10" id="KW-0472">Membrane</keyword>
<dbReference type="EMBL" id="CP002160">
    <property type="protein sequence ID" value="ADL51957.1"/>
    <property type="molecule type" value="Genomic_DNA"/>
</dbReference>
<evidence type="ECO:0000313" key="13">
    <source>
        <dbReference type="Proteomes" id="UP000002730"/>
    </source>
</evidence>
<dbReference type="Gene3D" id="3.40.50.300">
    <property type="entry name" value="P-loop containing nucleotide triphosphate hydrolases"/>
    <property type="match status" value="1"/>
</dbReference>
<evidence type="ECO:0000259" key="11">
    <source>
        <dbReference type="PROSITE" id="PS50893"/>
    </source>
</evidence>
<dbReference type="SUPFAM" id="SSF52540">
    <property type="entry name" value="P-loop containing nucleoside triphosphate hydrolases"/>
    <property type="match status" value="1"/>
</dbReference>
<keyword evidence="13" id="KW-1185">Reference proteome</keyword>
<evidence type="ECO:0000256" key="4">
    <source>
        <dbReference type="ARBA" id="ARBA00022475"/>
    </source>
</evidence>
<dbReference type="InterPro" id="IPR017871">
    <property type="entry name" value="ABC_transporter-like_CS"/>
</dbReference>